<dbReference type="GO" id="GO:0005829">
    <property type="term" value="C:cytosol"/>
    <property type="evidence" value="ECO:0007669"/>
    <property type="project" value="TreeGrafter"/>
</dbReference>
<dbReference type="OrthoDB" id="9786812at2"/>
<reference evidence="3 4" key="1">
    <citation type="submission" date="2015-09" db="EMBL/GenBank/DDBJ databases">
        <title>Complete genome of Psychrobacter urativorans R10.10B.</title>
        <authorList>
            <person name="See-Too W.S."/>
            <person name="Chan K.G."/>
        </authorList>
    </citation>
    <scope>NUCLEOTIDE SEQUENCE [LARGE SCALE GENOMIC DNA]</scope>
    <source>
        <strain evidence="3 4">R10.10B</strain>
    </source>
</reference>
<dbReference type="InterPro" id="IPR050472">
    <property type="entry name" value="Anth_synth/Amidotransfase"/>
</dbReference>
<evidence type="ECO:0000256" key="1">
    <source>
        <dbReference type="ARBA" id="ARBA00022962"/>
    </source>
</evidence>
<dbReference type="GO" id="GO:0000162">
    <property type="term" value="P:L-tryptophan biosynthetic process"/>
    <property type="evidence" value="ECO:0007669"/>
    <property type="project" value="TreeGrafter"/>
</dbReference>
<feature type="domain" description="Glutamine amidotransferase" evidence="2">
    <location>
        <begin position="3"/>
        <end position="190"/>
    </location>
</feature>
<dbReference type="SUPFAM" id="SSF52317">
    <property type="entry name" value="Class I glutamine amidotransferase-like"/>
    <property type="match status" value="1"/>
</dbReference>
<dbReference type="PRINTS" id="PR00096">
    <property type="entry name" value="GATASE"/>
</dbReference>
<dbReference type="KEGG" id="pur:AOC03_00375"/>
<dbReference type="STRING" id="45610.AOC03_00375"/>
<dbReference type="PANTHER" id="PTHR43418">
    <property type="entry name" value="MULTIFUNCTIONAL TRYPTOPHAN BIOSYNTHESIS PROTEIN-RELATED"/>
    <property type="match status" value="1"/>
</dbReference>
<name>A0A0M4T0M8_9GAMM</name>
<keyword evidence="1" id="KW-0315">Glutamine amidotransferase</keyword>
<evidence type="ECO:0000313" key="4">
    <source>
        <dbReference type="Proteomes" id="UP000059847"/>
    </source>
</evidence>
<keyword evidence="3" id="KW-0456">Lyase</keyword>
<dbReference type="Pfam" id="PF00117">
    <property type="entry name" value="GATase"/>
    <property type="match status" value="1"/>
</dbReference>
<organism evidence="3 4">
    <name type="scientific">Psychrobacter urativorans</name>
    <dbReference type="NCBI Taxonomy" id="45610"/>
    <lineage>
        <taxon>Bacteria</taxon>
        <taxon>Pseudomonadati</taxon>
        <taxon>Pseudomonadota</taxon>
        <taxon>Gammaproteobacteria</taxon>
        <taxon>Moraxellales</taxon>
        <taxon>Moraxellaceae</taxon>
        <taxon>Psychrobacter</taxon>
    </lineage>
</organism>
<dbReference type="GO" id="GO:0004049">
    <property type="term" value="F:anthranilate synthase activity"/>
    <property type="evidence" value="ECO:0007669"/>
    <property type="project" value="UniProtKB-EC"/>
</dbReference>
<dbReference type="FunFam" id="3.40.50.880:FF:000003">
    <property type="entry name" value="Anthranilate synthase component II"/>
    <property type="match status" value="1"/>
</dbReference>
<dbReference type="CDD" id="cd01743">
    <property type="entry name" value="GATase1_Anthranilate_Synthase"/>
    <property type="match status" value="1"/>
</dbReference>
<gene>
    <name evidence="3" type="ORF">AOC03_00375</name>
</gene>
<dbReference type="PROSITE" id="PS51273">
    <property type="entry name" value="GATASE_TYPE_1"/>
    <property type="match status" value="1"/>
</dbReference>
<sequence length="207" mass="22883">MILMIDNYDSFTYNIVQYFGELQQDITVWRNDQVTLDDVKTLAPDIIVIGPGPCDPDRAGISLDIIDTFKGIIPILGICLGHQAIGQAFGGQVVKAGEVMHGRLSAVYHNNQGVFVDLPNPSQATRYHSLVVDKTSLPDCLEVTAWTQNTDGSIEEIMGFRHKEFAIEGVQFHPESILSEAGYQLLNNFLRTHNLAKLSTDQLPQVG</sequence>
<dbReference type="NCBIfam" id="TIGR00566">
    <property type="entry name" value="trpG_papA"/>
    <property type="match status" value="1"/>
</dbReference>
<dbReference type="EC" id="4.1.3.27" evidence="3"/>
<dbReference type="EMBL" id="CP012678">
    <property type="protein sequence ID" value="ALF58690.1"/>
    <property type="molecule type" value="Genomic_DNA"/>
</dbReference>
<dbReference type="RefSeq" id="WP_062533086.1">
    <property type="nucleotide sequence ID" value="NZ_CP012678.1"/>
</dbReference>
<dbReference type="PANTHER" id="PTHR43418:SF4">
    <property type="entry name" value="MULTIFUNCTIONAL TRYPTOPHAN BIOSYNTHESIS PROTEIN"/>
    <property type="match status" value="1"/>
</dbReference>
<dbReference type="InterPro" id="IPR006221">
    <property type="entry name" value="TrpG/PapA_dom"/>
</dbReference>
<dbReference type="PRINTS" id="PR00099">
    <property type="entry name" value="CPSGATASE"/>
</dbReference>
<keyword evidence="4" id="KW-1185">Reference proteome</keyword>
<evidence type="ECO:0000313" key="3">
    <source>
        <dbReference type="EMBL" id="ALF58690.1"/>
    </source>
</evidence>
<dbReference type="InterPro" id="IPR029062">
    <property type="entry name" value="Class_I_gatase-like"/>
</dbReference>
<proteinExistence type="predicted"/>
<accession>A0A0M4T0M8</accession>
<dbReference type="AlphaFoldDB" id="A0A0M4T0M8"/>
<protein>
    <submittedName>
        <fullName evidence="3">Anthranilate synthase</fullName>
        <ecNumber evidence="3">4.1.3.27</ecNumber>
    </submittedName>
</protein>
<dbReference type="Proteomes" id="UP000059847">
    <property type="component" value="Chromosome"/>
</dbReference>
<dbReference type="Gene3D" id="3.40.50.880">
    <property type="match status" value="1"/>
</dbReference>
<dbReference type="PRINTS" id="PR00097">
    <property type="entry name" value="ANTSNTHASEII"/>
</dbReference>
<dbReference type="InterPro" id="IPR017926">
    <property type="entry name" value="GATASE"/>
</dbReference>
<evidence type="ECO:0000259" key="2">
    <source>
        <dbReference type="Pfam" id="PF00117"/>
    </source>
</evidence>